<evidence type="ECO:0000313" key="2">
    <source>
        <dbReference type="EMBL" id="VDL19561.1"/>
    </source>
</evidence>
<evidence type="ECO:0000313" key="3">
    <source>
        <dbReference type="Proteomes" id="UP000274504"/>
    </source>
</evidence>
<name>A0A0R3SC36_HYMDI</name>
<proteinExistence type="predicted"/>
<reference evidence="4" key="1">
    <citation type="submission" date="2017-02" db="UniProtKB">
        <authorList>
            <consortium name="WormBaseParasite"/>
        </authorList>
    </citation>
    <scope>IDENTIFICATION</scope>
</reference>
<feature type="region of interest" description="Disordered" evidence="1">
    <location>
        <begin position="58"/>
        <end position="77"/>
    </location>
</feature>
<accession>A0A0R3SC36</accession>
<reference evidence="2 3" key="2">
    <citation type="submission" date="2018-11" db="EMBL/GenBank/DDBJ databases">
        <authorList>
            <consortium name="Pathogen Informatics"/>
        </authorList>
    </citation>
    <scope>NUCLEOTIDE SEQUENCE [LARGE SCALE GENOMIC DNA]</scope>
</reference>
<dbReference type="AlphaFoldDB" id="A0A0R3SC36"/>
<evidence type="ECO:0000256" key="1">
    <source>
        <dbReference type="SAM" id="MobiDB-lite"/>
    </source>
</evidence>
<organism evidence="4">
    <name type="scientific">Hymenolepis diminuta</name>
    <name type="common">Rat tapeworm</name>
    <dbReference type="NCBI Taxonomy" id="6216"/>
    <lineage>
        <taxon>Eukaryota</taxon>
        <taxon>Metazoa</taxon>
        <taxon>Spiralia</taxon>
        <taxon>Lophotrochozoa</taxon>
        <taxon>Platyhelminthes</taxon>
        <taxon>Cestoda</taxon>
        <taxon>Eucestoda</taxon>
        <taxon>Cyclophyllidea</taxon>
        <taxon>Hymenolepididae</taxon>
        <taxon>Hymenolepis</taxon>
    </lineage>
</organism>
<dbReference type="EMBL" id="UYSG01000470">
    <property type="protein sequence ID" value="VDL19561.1"/>
    <property type="molecule type" value="Genomic_DNA"/>
</dbReference>
<sequence length="137" mass="14680">MYGLMSVFQAFGSLCHGLRPREPCLGEGNVYLISTVPPPIEKKFRPLTSIQTSRVFSVSDSVNPSSSPPHAPSSSNLPLDDIKFVETAAFVSNGVLGNAQQYVLLSNSFHQPEGTAFVLSTEPSQPLCTSNSEHVGV</sequence>
<dbReference type="WBParaSite" id="HDID_0000209901-mRNA-1">
    <property type="protein sequence ID" value="HDID_0000209901-mRNA-1"/>
    <property type="gene ID" value="HDID_0000209901"/>
</dbReference>
<gene>
    <name evidence="2" type="ORF">HDID_LOCUS2100</name>
</gene>
<dbReference type="Proteomes" id="UP000274504">
    <property type="component" value="Unassembled WGS sequence"/>
</dbReference>
<protein>
    <submittedName>
        <fullName evidence="4">Sema domain-containing protein</fullName>
    </submittedName>
</protein>
<dbReference type="OrthoDB" id="6252469at2759"/>
<evidence type="ECO:0000313" key="4">
    <source>
        <dbReference type="WBParaSite" id="HDID_0000209901-mRNA-1"/>
    </source>
</evidence>